<proteinExistence type="predicted"/>
<dbReference type="Proteomes" id="UP000198287">
    <property type="component" value="Unassembled WGS sequence"/>
</dbReference>
<gene>
    <name evidence="2" type="ORF">Fcan01_08395</name>
</gene>
<comment type="caution">
    <text evidence="2">The sequence shown here is derived from an EMBL/GenBank/DDBJ whole genome shotgun (WGS) entry which is preliminary data.</text>
</comment>
<feature type="transmembrane region" description="Helical" evidence="1">
    <location>
        <begin position="39"/>
        <end position="58"/>
    </location>
</feature>
<dbReference type="Pfam" id="PF04736">
    <property type="entry name" value="Eclosion"/>
    <property type="match status" value="1"/>
</dbReference>
<dbReference type="EMBL" id="LNIX01000003">
    <property type="protein sequence ID" value="OXA58500.1"/>
    <property type="molecule type" value="Genomic_DNA"/>
</dbReference>
<evidence type="ECO:0000313" key="2">
    <source>
        <dbReference type="EMBL" id="OXA58500.1"/>
    </source>
</evidence>
<keyword evidence="1" id="KW-0472">Membrane</keyword>
<organism evidence="2 3">
    <name type="scientific">Folsomia candida</name>
    <name type="common">Springtail</name>
    <dbReference type="NCBI Taxonomy" id="158441"/>
    <lineage>
        <taxon>Eukaryota</taxon>
        <taxon>Metazoa</taxon>
        <taxon>Ecdysozoa</taxon>
        <taxon>Arthropoda</taxon>
        <taxon>Hexapoda</taxon>
        <taxon>Collembola</taxon>
        <taxon>Entomobryomorpha</taxon>
        <taxon>Isotomoidea</taxon>
        <taxon>Isotomidae</taxon>
        <taxon>Proisotominae</taxon>
        <taxon>Folsomia</taxon>
    </lineage>
</organism>
<reference evidence="2 3" key="1">
    <citation type="submission" date="2015-12" db="EMBL/GenBank/DDBJ databases">
        <title>The genome of Folsomia candida.</title>
        <authorList>
            <person name="Faddeeva A."/>
            <person name="Derks M.F."/>
            <person name="Anvar Y."/>
            <person name="Smit S."/>
            <person name="Van Straalen N."/>
            <person name="Roelofs D."/>
        </authorList>
    </citation>
    <scope>NUCLEOTIDE SEQUENCE [LARGE SCALE GENOMIC DNA]</scope>
    <source>
        <strain evidence="2 3">VU population</strain>
        <tissue evidence="2">Whole body</tissue>
    </source>
</reference>
<dbReference type="GO" id="GO:0018990">
    <property type="term" value="P:ecdysis, chitin-based cuticle"/>
    <property type="evidence" value="ECO:0007669"/>
    <property type="project" value="InterPro"/>
</dbReference>
<dbReference type="GO" id="GO:0008255">
    <property type="term" value="F:ecdysis-triggering hormone activity"/>
    <property type="evidence" value="ECO:0007669"/>
    <property type="project" value="InterPro"/>
</dbReference>
<evidence type="ECO:0000256" key="1">
    <source>
        <dbReference type="SAM" id="Phobius"/>
    </source>
</evidence>
<keyword evidence="1" id="KW-0812">Transmembrane</keyword>
<dbReference type="AlphaFoldDB" id="A0A226EMI8"/>
<name>A0A226EMI8_FOLCA</name>
<evidence type="ECO:0000313" key="3">
    <source>
        <dbReference type="Proteomes" id="UP000198287"/>
    </source>
</evidence>
<dbReference type="STRING" id="158441.A0A226EMI8"/>
<dbReference type="GO" id="GO:0007218">
    <property type="term" value="P:neuropeptide signaling pathway"/>
    <property type="evidence" value="ECO:0007669"/>
    <property type="project" value="InterPro"/>
</dbReference>
<dbReference type="OMA" id="EICIMAF"/>
<accession>A0A226EMI8</accession>
<sequence length="122" mass="14005">MFNVMIFQMSVCSERILYKYQCQICKVHKVQRGNMRQKWVSLAVILMVLFAGLLPTLGDASTSTSLSRVKICFKNCGQCKRMLGDYFDGRRCADHCISQKGRFIPDCHDIFSISAFLSKLDY</sequence>
<protein>
    <submittedName>
        <fullName evidence="2">Eclosion hormone</fullName>
    </submittedName>
</protein>
<keyword evidence="3" id="KW-1185">Reference proteome</keyword>
<dbReference type="InterPro" id="IPR006825">
    <property type="entry name" value="Eclosion"/>
</dbReference>
<keyword evidence="1" id="KW-1133">Transmembrane helix</keyword>